<name>A0ACC1Q1Q1_9APHY</name>
<evidence type="ECO:0000313" key="1">
    <source>
        <dbReference type="EMBL" id="KAJ3006016.1"/>
    </source>
</evidence>
<dbReference type="EMBL" id="JANSHE010000906">
    <property type="protein sequence ID" value="KAJ3006016.1"/>
    <property type="molecule type" value="Genomic_DNA"/>
</dbReference>
<comment type="caution">
    <text evidence="1">The sequence shown here is derived from an EMBL/GenBank/DDBJ whole genome shotgun (WGS) entry which is preliminary data.</text>
</comment>
<proteinExistence type="predicted"/>
<organism evidence="1 2">
    <name type="scientific">Trametes sanguinea</name>
    <dbReference type="NCBI Taxonomy" id="158606"/>
    <lineage>
        <taxon>Eukaryota</taxon>
        <taxon>Fungi</taxon>
        <taxon>Dikarya</taxon>
        <taxon>Basidiomycota</taxon>
        <taxon>Agaricomycotina</taxon>
        <taxon>Agaricomycetes</taxon>
        <taxon>Polyporales</taxon>
        <taxon>Polyporaceae</taxon>
        <taxon>Trametes</taxon>
    </lineage>
</organism>
<evidence type="ECO:0000313" key="2">
    <source>
        <dbReference type="Proteomes" id="UP001144978"/>
    </source>
</evidence>
<gene>
    <name evidence="1" type="ORF">NUW54_g4092</name>
</gene>
<protein>
    <submittedName>
        <fullName evidence="1">Uncharacterized protein</fullName>
    </submittedName>
</protein>
<reference evidence="1" key="1">
    <citation type="submission" date="2022-08" db="EMBL/GenBank/DDBJ databases">
        <title>Genome Sequence of Pycnoporus sanguineus.</title>
        <authorList>
            <person name="Buettner E."/>
        </authorList>
    </citation>
    <scope>NUCLEOTIDE SEQUENCE</scope>
    <source>
        <strain evidence="1">CG-C14</strain>
    </source>
</reference>
<accession>A0ACC1Q1Q1</accession>
<dbReference type="Proteomes" id="UP001144978">
    <property type="component" value="Unassembled WGS sequence"/>
</dbReference>
<keyword evidence="2" id="KW-1185">Reference proteome</keyword>
<sequence length="152" mass="16593">MPSPTLLTTPSSASKPWFETIPTSSALGGRPRRKRVRWATPLESVTPAAEGTCALGDLQYPNTDEETDELRDDTPGSPFRTPPTPSPTVSPLRLVWFEVPDGVARAPACFLLRAARTSSMRLRLRALRKARSHRSVSCSAPQSDHNGLCRAL</sequence>